<protein>
    <submittedName>
        <fullName evidence="3">Amidophosphoribosyltransferase</fullName>
    </submittedName>
</protein>
<gene>
    <name evidence="3" type="ORF">FUAX_35170</name>
</gene>
<dbReference type="Pfam" id="PF00156">
    <property type="entry name" value="Pribosyltran"/>
    <property type="match status" value="1"/>
</dbReference>
<name>A0AAU9DF00_9BACT</name>
<dbReference type="SUPFAM" id="SSF53271">
    <property type="entry name" value="PRTase-like"/>
    <property type="match status" value="1"/>
</dbReference>
<organism evidence="3 4">
    <name type="scientific">Fulvitalea axinellae</name>
    <dbReference type="NCBI Taxonomy" id="1182444"/>
    <lineage>
        <taxon>Bacteria</taxon>
        <taxon>Pseudomonadati</taxon>
        <taxon>Bacteroidota</taxon>
        <taxon>Cytophagia</taxon>
        <taxon>Cytophagales</taxon>
        <taxon>Persicobacteraceae</taxon>
        <taxon>Fulvitalea</taxon>
    </lineage>
</organism>
<accession>A0AAU9DF00</accession>
<dbReference type="RefSeq" id="WP_338392602.1">
    <property type="nucleotide sequence ID" value="NZ_AP025314.1"/>
</dbReference>
<dbReference type="EMBL" id="AP025314">
    <property type="protein sequence ID" value="BDD11085.1"/>
    <property type="molecule type" value="Genomic_DNA"/>
</dbReference>
<evidence type="ECO:0000313" key="4">
    <source>
        <dbReference type="Proteomes" id="UP001348817"/>
    </source>
</evidence>
<dbReference type="KEGG" id="fax:FUAX_35170"/>
<dbReference type="PANTHER" id="PTHR47505:SF1">
    <property type="entry name" value="DNA UTILIZATION PROTEIN YHGH"/>
    <property type="match status" value="1"/>
</dbReference>
<feature type="domain" description="Phosphoribosyltransferase" evidence="2">
    <location>
        <begin position="185"/>
        <end position="226"/>
    </location>
</feature>
<comment type="similarity">
    <text evidence="1">Belongs to the ComF/GntX family.</text>
</comment>
<evidence type="ECO:0000313" key="3">
    <source>
        <dbReference type="EMBL" id="BDD11085.1"/>
    </source>
</evidence>
<dbReference type="Proteomes" id="UP001348817">
    <property type="component" value="Chromosome"/>
</dbReference>
<sequence>MLGKYASGLGEALIALFYPPICIGCGDVLTSGERCVCLPCSMDLPSLDFRESDLLVRERLPECPQMLRGTALYRYRKGGKVRKLVRTMKYSGRYDLGRFFGRELGKKLQREGCGPELIIPVPVHRKRLKERGYNQSYWIALGIADVLDTKVLEHGLLRTAYTDSQVRKGRMERFANLKGNIKVADREFIQNREVLLVDDVLTTGATLTECGKALLEAGVKSLSIGVIGVAGD</sequence>
<dbReference type="InterPro" id="IPR029057">
    <property type="entry name" value="PRTase-like"/>
</dbReference>
<dbReference type="PANTHER" id="PTHR47505">
    <property type="entry name" value="DNA UTILIZATION PROTEIN YHGH"/>
    <property type="match status" value="1"/>
</dbReference>
<evidence type="ECO:0000259" key="2">
    <source>
        <dbReference type="Pfam" id="PF00156"/>
    </source>
</evidence>
<keyword evidence="4" id="KW-1185">Reference proteome</keyword>
<reference evidence="3 4" key="1">
    <citation type="submission" date="2021-12" db="EMBL/GenBank/DDBJ databases">
        <title>Genome sequencing of bacteria with rrn-lacking chromosome and rrn-plasmid.</title>
        <authorList>
            <person name="Anda M."/>
            <person name="Iwasaki W."/>
        </authorList>
    </citation>
    <scope>NUCLEOTIDE SEQUENCE [LARGE SCALE GENOMIC DNA]</scope>
    <source>
        <strain evidence="3 4">DSM 100852</strain>
    </source>
</reference>
<dbReference type="Gene3D" id="3.40.50.2020">
    <property type="match status" value="1"/>
</dbReference>
<proteinExistence type="inferred from homology"/>
<evidence type="ECO:0000256" key="1">
    <source>
        <dbReference type="ARBA" id="ARBA00008007"/>
    </source>
</evidence>
<dbReference type="AlphaFoldDB" id="A0AAU9DF00"/>
<dbReference type="InterPro" id="IPR051910">
    <property type="entry name" value="ComF/GntX_DNA_util-trans"/>
</dbReference>
<dbReference type="CDD" id="cd06223">
    <property type="entry name" value="PRTases_typeI"/>
    <property type="match status" value="1"/>
</dbReference>
<dbReference type="InterPro" id="IPR000836">
    <property type="entry name" value="PRTase_dom"/>
</dbReference>